<sequence>MDHETLIRDIESRVGHGRRAVDLEVIIQKLPHYLLKTLFHYQPTENWMNCANYYEGYYHLFHQASLLPGVDLHVYGNPVHMLPIEDFLSLCILWKALHGGSLVVISRVYPTVAIGDLANLYLFNNCMTPITVRSITTWHMSQVIMTPY</sequence>
<reference evidence="1" key="1">
    <citation type="submission" date="2024-02" db="EMBL/GenBank/DDBJ databases">
        <authorList>
            <consortium name="ELIXIR-Norway"/>
            <consortium name="Elixir Norway"/>
        </authorList>
    </citation>
    <scope>NUCLEOTIDE SEQUENCE</scope>
</reference>
<protein>
    <submittedName>
        <fullName evidence="1">Uncharacterized protein</fullName>
    </submittedName>
</protein>
<evidence type="ECO:0000313" key="1">
    <source>
        <dbReference type="EMBL" id="CAK9260018.1"/>
    </source>
</evidence>
<dbReference type="PANTHER" id="PTHR31953">
    <property type="entry name" value="BETA-FRUCTOFURANOSIDASE, INSOLUBLE ISOENZYME CWINV1-RELATED"/>
    <property type="match status" value="1"/>
</dbReference>
<organism evidence="1 2">
    <name type="scientific">Sphagnum jensenii</name>
    <dbReference type="NCBI Taxonomy" id="128206"/>
    <lineage>
        <taxon>Eukaryota</taxon>
        <taxon>Viridiplantae</taxon>
        <taxon>Streptophyta</taxon>
        <taxon>Embryophyta</taxon>
        <taxon>Bryophyta</taxon>
        <taxon>Sphagnophytina</taxon>
        <taxon>Sphagnopsida</taxon>
        <taxon>Sphagnales</taxon>
        <taxon>Sphagnaceae</taxon>
        <taxon>Sphagnum</taxon>
    </lineage>
</organism>
<proteinExistence type="predicted"/>
<dbReference type="Gene3D" id="2.60.120.560">
    <property type="entry name" value="Exo-inulinase, domain 1"/>
    <property type="match status" value="1"/>
</dbReference>
<accession>A0ABP0VZS7</accession>
<dbReference type="InterPro" id="IPR023296">
    <property type="entry name" value="Glyco_hydro_beta-prop_sf"/>
</dbReference>
<dbReference type="EMBL" id="OZ020108">
    <property type="protein sequence ID" value="CAK9260018.1"/>
    <property type="molecule type" value="Genomic_DNA"/>
</dbReference>
<dbReference type="Gene3D" id="2.115.10.20">
    <property type="entry name" value="Glycosyl hydrolase domain, family 43"/>
    <property type="match status" value="1"/>
</dbReference>
<dbReference type="Proteomes" id="UP001497444">
    <property type="component" value="Chromosome 13"/>
</dbReference>
<keyword evidence="2" id="KW-1185">Reference proteome</keyword>
<name>A0ABP0VZS7_9BRYO</name>
<gene>
    <name evidence="1" type="ORF">CSSPJE1EN1_LOCUS5496</name>
</gene>
<evidence type="ECO:0000313" key="2">
    <source>
        <dbReference type="Proteomes" id="UP001497444"/>
    </source>
</evidence>
<dbReference type="InterPro" id="IPR050551">
    <property type="entry name" value="Fructan_Metab_Enzymes"/>
</dbReference>